<dbReference type="InterPro" id="IPR049428">
    <property type="entry name" value="RecA-like_N"/>
</dbReference>
<dbReference type="GO" id="GO:0005524">
    <property type="term" value="F:ATP binding"/>
    <property type="evidence" value="ECO:0007669"/>
    <property type="project" value="UniProtKB-UniRule"/>
</dbReference>
<dbReference type="SMART" id="SM00382">
    <property type="entry name" value="AAA"/>
    <property type="match status" value="1"/>
</dbReference>
<keyword evidence="7 8" id="KW-0234">DNA repair</keyword>
<keyword evidence="7 9" id="KW-0227">DNA damage</keyword>
<dbReference type="InterPro" id="IPR020587">
    <property type="entry name" value="RecA_monomer-monomer_interface"/>
</dbReference>
<keyword evidence="4 7" id="KW-0067">ATP-binding</keyword>
<feature type="compositionally biased region" description="Acidic residues" evidence="10">
    <location>
        <begin position="406"/>
        <end position="419"/>
    </location>
</feature>
<dbReference type="GO" id="GO:0009432">
    <property type="term" value="P:SOS response"/>
    <property type="evidence" value="ECO:0007669"/>
    <property type="project" value="UniProtKB-UniRule"/>
</dbReference>
<protein>
    <recommendedName>
        <fullName evidence="2 7">Protein RecA</fullName>
    </recommendedName>
    <alternativeName>
        <fullName evidence="7 8">Recombinase A</fullName>
    </alternativeName>
</protein>
<dbReference type="GO" id="GO:0003684">
    <property type="term" value="F:damaged DNA binding"/>
    <property type="evidence" value="ECO:0007669"/>
    <property type="project" value="UniProtKB-UniRule"/>
</dbReference>
<dbReference type="EMBL" id="FP929044">
    <property type="protein sequence ID" value="CBK97469.1"/>
    <property type="molecule type" value="Genomic_DNA"/>
</dbReference>
<dbReference type="PANTHER" id="PTHR45900:SF1">
    <property type="entry name" value="MITOCHONDRIAL DNA REPAIR PROTEIN RECA HOMOLOG-RELATED"/>
    <property type="match status" value="1"/>
</dbReference>
<comment type="similarity">
    <text evidence="1 7 9">Belongs to the RecA family.</text>
</comment>
<comment type="function">
    <text evidence="7">Can catalyze the hydrolysis of ATP in the presence of single-stranded DNA, the ATP-dependent uptake of single-stranded DNA by duplex DNA, and the ATP-dependent hybridization of homologous single-stranded DNAs. It interacts with LexA causing its activation and leading to its autocatalytic cleavage.</text>
</comment>
<accession>D4JWK0</accession>
<dbReference type="InterPro" id="IPR013765">
    <property type="entry name" value="DNA_recomb/repair_RecA"/>
</dbReference>
<evidence type="ECO:0000256" key="4">
    <source>
        <dbReference type="ARBA" id="ARBA00022840"/>
    </source>
</evidence>
<feature type="domain" description="RecA family profile 2" evidence="12">
    <location>
        <begin position="218"/>
        <end position="291"/>
    </location>
</feature>
<dbReference type="InterPro" id="IPR023400">
    <property type="entry name" value="RecA_C_sf"/>
</dbReference>
<keyword evidence="5 7" id="KW-0238">DNA-binding</keyword>
<evidence type="ECO:0000313" key="14">
    <source>
        <dbReference type="Proteomes" id="UP000008803"/>
    </source>
</evidence>
<dbReference type="InterPro" id="IPR049261">
    <property type="entry name" value="RecA-like_C"/>
</dbReference>
<reference evidence="13 14" key="1">
    <citation type="submission" date="2010-03" db="EMBL/GenBank/DDBJ databases">
        <title>The genome sequence of Eubacterium siraeum 70/3.</title>
        <authorList>
            <consortium name="metaHIT consortium -- http://www.metahit.eu/"/>
            <person name="Pajon A."/>
            <person name="Turner K."/>
            <person name="Parkhill J."/>
            <person name="Duncan S."/>
            <person name="Flint H."/>
        </authorList>
    </citation>
    <scope>NUCLEOTIDE SEQUENCE [LARGE SCALE GENOMIC DNA]</scope>
    <source>
        <strain evidence="13 14">70/3</strain>
    </source>
</reference>
<dbReference type="HOGENOM" id="CLU_040469_3_1_9"/>
<keyword evidence="6 7" id="KW-0233">DNA recombination</keyword>
<dbReference type="InterPro" id="IPR020588">
    <property type="entry name" value="RecA_ATP-bd"/>
</dbReference>
<evidence type="ECO:0000256" key="10">
    <source>
        <dbReference type="SAM" id="MobiDB-lite"/>
    </source>
</evidence>
<comment type="subcellular location">
    <subcellularLocation>
        <location evidence="7">Cytoplasm</location>
    </subcellularLocation>
</comment>
<dbReference type="GO" id="GO:0005829">
    <property type="term" value="C:cytosol"/>
    <property type="evidence" value="ECO:0007669"/>
    <property type="project" value="TreeGrafter"/>
</dbReference>
<feature type="region of interest" description="Disordered" evidence="10">
    <location>
        <begin position="345"/>
        <end position="419"/>
    </location>
</feature>
<evidence type="ECO:0000259" key="11">
    <source>
        <dbReference type="PROSITE" id="PS50162"/>
    </source>
</evidence>
<dbReference type="CDD" id="cd00983">
    <property type="entry name" value="RecA"/>
    <property type="match status" value="1"/>
</dbReference>
<dbReference type="Pfam" id="PF21096">
    <property type="entry name" value="RecA_C"/>
    <property type="match status" value="1"/>
</dbReference>
<dbReference type="GO" id="GO:0006310">
    <property type="term" value="P:DNA recombination"/>
    <property type="evidence" value="ECO:0007669"/>
    <property type="project" value="UniProtKB-UniRule"/>
</dbReference>
<dbReference type="PROSITE" id="PS00321">
    <property type="entry name" value="RECA_1"/>
    <property type="match status" value="1"/>
</dbReference>
<dbReference type="SUPFAM" id="SSF52540">
    <property type="entry name" value="P-loop containing nucleoside triphosphate hydrolases"/>
    <property type="match status" value="1"/>
</dbReference>
<dbReference type="HAMAP" id="MF_00268">
    <property type="entry name" value="RecA"/>
    <property type="match status" value="1"/>
</dbReference>
<dbReference type="PANTHER" id="PTHR45900">
    <property type="entry name" value="RECA"/>
    <property type="match status" value="1"/>
</dbReference>
<evidence type="ECO:0000256" key="5">
    <source>
        <dbReference type="ARBA" id="ARBA00023125"/>
    </source>
</evidence>
<dbReference type="InterPro" id="IPR003593">
    <property type="entry name" value="AAA+_ATPase"/>
</dbReference>
<evidence type="ECO:0000256" key="7">
    <source>
        <dbReference type="HAMAP-Rule" id="MF_00268"/>
    </source>
</evidence>
<dbReference type="FunFam" id="3.40.50.300:FF:000087">
    <property type="entry name" value="Recombinase RecA"/>
    <property type="match status" value="1"/>
</dbReference>
<keyword evidence="7 8" id="KW-0742">SOS response</keyword>
<dbReference type="Gene3D" id="3.40.50.300">
    <property type="entry name" value="P-loop containing nucleotide triphosphate hydrolases"/>
    <property type="match status" value="1"/>
</dbReference>
<proteinExistence type="inferred from homology"/>
<dbReference type="Proteomes" id="UP000008803">
    <property type="component" value="Chromosome"/>
</dbReference>
<feature type="region of interest" description="Disordered" evidence="10">
    <location>
        <begin position="1"/>
        <end position="23"/>
    </location>
</feature>
<evidence type="ECO:0000256" key="3">
    <source>
        <dbReference type="ARBA" id="ARBA00022741"/>
    </source>
</evidence>
<dbReference type="Pfam" id="PF00154">
    <property type="entry name" value="RecA_N"/>
    <property type="match status" value="1"/>
</dbReference>
<dbReference type="GO" id="GO:0140664">
    <property type="term" value="F:ATP-dependent DNA damage sensor activity"/>
    <property type="evidence" value="ECO:0007669"/>
    <property type="project" value="InterPro"/>
</dbReference>
<sequence>MAKANTKKATPTVNHPTTPEEKKKALDTAMEQIIKNYGQGAVMFLGGEGNKKLDVESVPTGSIGLDYALGIGGLPKGRIIEIYGPESGGKTTVTLHAIAETQKLGGMAAFIDVEHALDPVYAKSLGVDIDHLIVSQPDTGEQALEIMETLARSGAIDIVVLDSVAAMVTKAEIDGEIGDSFVGVQARLMSAAMRKLTSVISKSNTVAIFINQVREKIGVMYGNPETTPGGRALKFYASVRIEVRKGEKIVDGGEIIGYTTKCKVVKNKVAPPFKETQFDMIFGEGISRLGEIITMGEELGFIKKSGAWYSYNGERLGQGKEKTKKFLKENDDLRLEIEGKIKENMSKLDMSASEDGEGTDNADTSESAAENELMEIGDEAAKADAPAPSPAPKKKGASKKSVVVEADSDFEEFSPEDLG</sequence>
<dbReference type="GO" id="GO:0003697">
    <property type="term" value="F:single-stranded DNA binding"/>
    <property type="evidence" value="ECO:0007669"/>
    <property type="project" value="UniProtKB-UniRule"/>
</dbReference>
<evidence type="ECO:0000256" key="9">
    <source>
        <dbReference type="RuleBase" id="RU004527"/>
    </source>
</evidence>
<gene>
    <name evidence="7" type="primary">recA</name>
    <name evidence="13" type="ORF">EUS_25200</name>
</gene>
<dbReference type="PRINTS" id="PR00142">
    <property type="entry name" value="RECA"/>
</dbReference>
<evidence type="ECO:0000256" key="1">
    <source>
        <dbReference type="ARBA" id="ARBA00009391"/>
    </source>
</evidence>
<name>D4JWK0_9FIRM</name>
<dbReference type="SUPFAM" id="SSF54752">
    <property type="entry name" value="RecA protein, C-terminal domain"/>
    <property type="match status" value="1"/>
</dbReference>
<evidence type="ECO:0000256" key="2">
    <source>
        <dbReference type="ARBA" id="ARBA00015553"/>
    </source>
</evidence>
<dbReference type="AlphaFoldDB" id="D4JWK0"/>
<dbReference type="NCBIfam" id="TIGR02012">
    <property type="entry name" value="tigrfam_recA"/>
    <property type="match status" value="1"/>
</dbReference>
<evidence type="ECO:0000259" key="12">
    <source>
        <dbReference type="PROSITE" id="PS50163"/>
    </source>
</evidence>
<dbReference type="InterPro" id="IPR020584">
    <property type="entry name" value="DNA_recomb/repair_RecA_CS"/>
</dbReference>
<dbReference type="PROSITE" id="PS50163">
    <property type="entry name" value="RECA_3"/>
    <property type="match status" value="1"/>
</dbReference>
<keyword evidence="7" id="KW-0963">Cytoplasm</keyword>
<dbReference type="PATRIC" id="fig|657319.3.peg.283"/>
<dbReference type="KEGG" id="esu:EUS_25200"/>
<feature type="binding site" evidence="7">
    <location>
        <begin position="84"/>
        <end position="91"/>
    </location>
    <ligand>
        <name>ATP</name>
        <dbReference type="ChEBI" id="CHEBI:30616"/>
    </ligand>
</feature>
<dbReference type="PROSITE" id="PS50162">
    <property type="entry name" value="RECA_2"/>
    <property type="match status" value="1"/>
</dbReference>
<dbReference type="InterPro" id="IPR027417">
    <property type="entry name" value="P-loop_NTPase"/>
</dbReference>
<evidence type="ECO:0000256" key="6">
    <source>
        <dbReference type="ARBA" id="ARBA00023172"/>
    </source>
</evidence>
<dbReference type="GO" id="GO:0006281">
    <property type="term" value="P:DNA repair"/>
    <property type="evidence" value="ECO:0007669"/>
    <property type="project" value="UniProtKB-UniRule"/>
</dbReference>
<feature type="compositionally biased region" description="Polar residues" evidence="10">
    <location>
        <begin position="7"/>
        <end position="17"/>
    </location>
</feature>
<reference evidence="13 14" key="2">
    <citation type="submission" date="2010-03" db="EMBL/GenBank/DDBJ databases">
        <authorList>
            <person name="Pajon A."/>
        </authorList>
    </citation>
    <scope>NUCLEOTIDE SEQUENCE [LARGE SCALE GENOMIC DNA]</scope>
    <source>
        <strain evidence="13 14">70/3</strain>
    </source>
</reference>
<evidence type="ECO:0000313" key="13">
    <source>
        <dbReference type="EMBL" id="CBK97469.1"/>
    </source>
</evidence>
<keyword evidence="3 7" id="KW-0547">Nucleotide-binding</keyword>
<feature type="domain" description="RecA family profile 1" evidence="11">
    <location>
        <begin position="54"/>
        <end position="213"/>
    </location>
</feature>
<organism evidence="13 14">
    <name type="scientific">[Eubacterium] siraeum 70/3</name>
    <dbReference type="NCBI Taxonomy" id="657319"/>
    <lineage>
        <taxon>Bacteria</taxon>
        <taxon>Bacillati</taxon>
        <taxon>Bacillota</taxon>
        <taxon>Clostridia</taxon>
        <taxon>Eubacteriales</taxon>
        <taxon>Oscillospiraceae</taxon>
        <taxon>Oscillospiraceae incertae sedis</taxon>
    </lineage>
</organism>
<evidence type="ECO:0000256" key="8">
    <source>
        <dbReference type="RuleBase" id="RU000526"/>
    </source>
</evidence>